<feature type="region of interest" description="Disordered" evidence="1">
    <location>
        <begin position="93"/>
        <end position="142"/>
    </location>
</feature>
<gene>
    <name evidence="2" type="ORF">L211DRAFT_187398</name>
</gene>
<organism evidence="2 3">
    <name type="scientific">Terfezia boudieri ATCC MYA-4762</name>
    <dbReference type="NCBI Taxonomy" id="1051890"/>
    <lineage>
        <taxon>Eukaryota</taxon>
        <taxon>Fungi</taxon>
        <taxon>Dikarya</taxon>
        <taxon>Ascomycota</taxon>
        <taxon>Pezizomycotina</taxon>
        <taxon>Pezizomycetes</taxon>
        <taxon>Pezizales</taxon>
        <taxon>Pezizaceae</taxon>
        <taxon>Terfezia</taxon>
    </lineage>
</organism>
<feature type="compositionally biased region" description="Polar residues" evidence="1">
    <location>
        <begin position="161"/>
        <end position="171"/>
    </location>
</feature>
<proteinExistence type="predicted"/>
<name>A0A3N4LN66_9PEZI</name>
<reference evidence="2 3" key="1">
    <citation type="journal article" date="2018" name="Nat. Ecol. Evol.">
        <title>Pezizomycetes genomes reveal the molecular basis of ectomycorrhizal truffle lifestyle.</title>
        <authorList>
            <person name="Murat C."/>
            <person name="Payen T."/>
            <person name="Noel B."/>
            <person name="Kuo A."/>
            <person name="Morin E."/>
            <person name="Chen J."/>
            <person name="Kohler A."/>
            <person name="Krizsan K."/>
            <person name="Balestrini R."/>
            <person name="Da Silva C."/>
            <person name="Montanini B."/>
            <person name="Hainaut M."/>
            <person name="Levati E."/>
            <person name="Barry K.W."/>
            <person name="Belfiori B."/>
            <person name="Cichocki N."/>
            <person name="Clum A."/>
            <person name="Dockter R.B."/>
            <person name="Fauchery L."/>
            <person name="Guy J."/>
            <person name="Iotti M."/>
            <person name="Le Tacon F."/>
            <person name="Lindquist E.A."/>
            <person name="Lipzen A."/>
            <person name="Malagnac F."/>
            <person name="Mello A."/>
            <person name="Molinier V."/>
            <person name="Miyauchi S."/>
            <person name="Poulain J."/>
            <person name="Riccioni C."/>
            <person name="Rubini A."/>
            <person name="Sitrit Y."/>
            <person name="Splivallo R."/>
            <person name="Traeger S."/>
            <person name="Wang M."/>
            <person name="Zifcakova L."/>
            <person name="Wipf D."/>
            <person name="Zambonelli A."/>
            <person name="Paolocci F."/>
            <person name="Nowrousian M."/>
            <person name="Ottonello S."/>
            <person name="Baldrian P."/>
            <person name="Spatafora J.W."/>
            <person name="Henrissat B."/>
            <person name="Nagy L.G."/>
            <person name="Aury J.M."/>
            <person name="Wincker P."/>
            <person name="Grigoriev I.V."/>
            <person name="Bonfante P."/>
            <person name="Martin F.M."/>
        </authorList>
    </citation>
    <scope>NUCLEOTIDE SEQUENCE [LARGE SCALE GENOMIC DNA]</scope>
    <source>
        <strain evidence="2 3">ATCC MYA-4762</strain>
    </source>
</reference>
<dbReference type="AlphaFoldDB" id="A0A3N4LN66"/>
<accession>A0A3N4LN66</accession>
<dbReference type="InParanoid" id="A0A3N4LN66"/>
<sequence>MLVRRKTLQKIQNQLADPSIDHLGSGIPLLIPQPSDSEYGESFLAAVSSSLAERGYQEYLGETTSTIESSKNKVASTAFGKNPITPSSSLGSLCTAEQYDGPQQIFPGPDKMHARPSTYFSNTSKRPETPPESPRASLKMGNEYKGWQNDSIEKSIRRQHSAASQVSQLSRGLSKRKAGRMPSESSLEGFKDRMALERVDTTLSQVSSIRSGEFIFRMLLLPQHFAWQGSSVSLTLTKALP</sequence>
<evidence type="ECO:0000313" key="2">
    <source>
        <dbReference type="EMBL" id="RPB24280.1"/>
    </source>
</evidence>
<evidence type="ECO:0000313" key="3">
    <source>
        <dbReference type="Proteomes" id="UP000267821"/>
    </source>
</evidence>
<feature type="region of interest" description="Disordered" evidence="1">
    <location>
        <begin position="159"/>
        <end position="186"/>
    </location>
</feature>
<dbReference type="Proteomes" id="UP000267821">
    <property type="component" value="Unassembled WGS sequence"/>
</dbReference>
<keyword evidence="3" id="KW-1185">Reference proteome</keyword>
<dbReference type="EMBL" id="ML121542">
    <property type="protein sequence ID" value="RPB24280.1"/>
    <property type="molecule type" value="Genomic_DNA"/>
</dbReference>
<protein>
    <submittedName>
        <fullName evidence="2">Uncharacterized protein</fullName>
    </submittedName>
</protein>
<evidence type="ECO:0000256" key="1">
    <source>
        <dbReference type="SAM" id="MobiDB-lite"/>
    </source>
</evidence>